<protein>
    <submittedName>
        <fullName evidence="1">Uncharacterized protein</fullName>
    </submittedName>
</protein>
<organism evidence="1 2">
    <name type="scientific">Manihot esculenta</name>
    <name type="common">Cassava</name>
    <name type="synonym">Jatropha manihot</name>
    <dbReference type="NCBI Taxonomy" id="3983"/>
    <lineage>
        <taxon>Eukaryota</taxon>
        <taxon>Viridiplantae</taxon>
        <taxon>Streptophyta</taxon>
        <taxon>Embryophyta</taxon>
        <taxon>Tracheophyta</taxon>
        <taxon>Spermatophyta</taxon>
        <taxon>Magnoliopsida</taxon>
        <taxon>eudicotyledons</taxon>
        <taxon>Gunneridae</taxon>
        <taxon>Pentapetalae</taxon>
        <taxon>rosids</taxon>
        <taxon>fabids</taxon>
        <taxon>Malpighiales</taxon>
        <taxon>Euphorbiaceae</taxon>
        <taxon>Crotonoideae</taxon>
        <taxon>Manihoteae</taxon>
        <taxon>Manihot</taxon>
    </lineage>
</organism>
<sequence length="87" mass="9990">MLMVCCSLLFCICFVASRLLFCGGFTWFLAAGLAVGIWKEEEIFASREKVKTDAIFRPLIDEELRKKRTDSWFKAVERTFSLADLSI</sequence>
<comment type="caution">
    <text evidence="1">The sequence shown here is derived from an EMBL/GenBank/DDBJ whole genome shotgun (WGS) entry which is preliminary data.</text>
</comment>
<name>A0ACB7I9Z7_MANES</name>
<evidence type="ECO:0000313" key="1">
    <source>
        <dbReference type="EMBL" id="KAG8661044.1"/>
    </source>
</evidence>
<dbReference type="Proteomes" id="UP000091857">
    <property type="component" value="Chromosome 2"/>
</dbReference>
<keyword evidence="2" id="KW-1185">Reference proteome</keyword>
<accession>A0ACB7I9Z7</accession>
<proteinExistence type="predicted"/>
<dbReference type="EMBL" id="CM004388">
    <property type="protein sequence ID" value="KAG8661044.1"/>
    <property type="molecule type" value="Genomic_DNA"/>
</dbReference>
<gene>
    <name evidence="1" type="ORF">MANES_02G220960v8</name>
</gene>
<evidence type="ECO:0000313" key="2">
    <source>
        <dbReference type="Proteomes" id="UP000091857"/>
    </source>
</evidence>
<reference evidence="2" key="1">
    <citation type="journal article" date="2016" name="Nat. Biotechnol.">
        <title>Sequencing wild and cultivated cassava and related species reveals extensive interspecific hybridization and genetic diversity.</title>
        <authorList>
            <person name="Bredeson J.V."/>
            <person name="Lyons J.B."/>
            <person name="Prochnik S.E."/>
            <person name="Wu G.A."/>
            <person name="Ha C.M."/>
            <person name="Edsinger-Gonzales E."/>
            <person name="Grimwood J."/>
            <person name="Schmutz J."/>
            <person name="Rabbi I.Y."/>
            <person name="Egesi C."/>
            <person name="Nauluvula P."/>
            <person name="Lebot V."/>
            <person name="Ndunguru J."/>
            <person name="Mkamilo G."/>
            <person name="Bart R.S."/>
            <person name="Setter T.L."/>
            <person name="Gleadow R.M."/>
            <person name="Kulakow P."/>
            <person name="Ferguson M.E."/>
            <person name="Rounsley S."/>
            <person name="Rokhsar D.S."/>
        </authorList>
    </citation>
    <scope>NUCLEOTIDE SEQUENCE [LARGE SCALE GENOMIC DNA]</scope>
    <source>
        <strain evidence="2">cv. AM560-2</strain>
    </source>
</reference>